<evidence type="ECO:0000256" key="1">
    <source>
        <dbReference type="ARBA" id="ARBA00010830"/>
    </source>
</evidence>
<evidence type="ECO:0000256" key="3">
    <source>
        <dbReference type="SAM" id="MobiDB-lite"/>
    </source>
</evidence>
<proteinExistence type="inferred from homology"/>
<feature type="domain" description="Resuscitation-promoting factor core lysozyme-like" evidence="5">
    <location>
        <begin position="140"/>
        <end position="211"/>
    </location>
</feature>
<dbReference type="EMBL" id="CADCVU010000137">
    <property type="protein sequence ID" value="CAA9506573.1"/>
    <property type="molecule type" value="Genomic_DNA"/>
</dbReference>
<dbReference type="Gene3D" id="1.10.530.10">
    <property type="match status" value="1"/>
</dbReference>
<feature type="chain" id="PRO_5026829674" description="Resuscitation-promoting factor core lysozyme-like domain-containing protein" evidence="4">
    <location>
        <begin position="24"/>
        <end position="213"/>
    </location>
</feature>
<dbReference type="AlphaFoldDB" id="A0A6J4SVG7"/>
<evidence type="ECO:0000313" key="6">
    <source>
        <dbReference type="EMBL" id="CAA9506573.1"/>
    </source>
</evidence>
<evidence type="ECO:0000259" key="5">
    <source>
        <dbReference type="Pfam" id="PF06737"/>
    </source>
</evidence>
<feature type="signal peptide" evidence="4">
    <location>
        <begin position="1"/>
        <end position="23"/>
    </location>
</feature>
<protein>
    <recommendedName>
        <fullName evidence="5">Resuscitation-promoting factor core lysozyme-like domain-containing protein</fullName>
    </recommendedName>
</protein>
<keyword evidence="4" id="KW-0732">Signal</keyword>
<feature type="region of interest" description="Disordered" evidence="3">
    <location>
        <begin position="73"/>
        <end position="139"/>
    </location>
</feature>
<dbReference type="Pfam" id="PF06737">
    <property type="entry name" value="Transglycosylas"/>
    <property type="match status" value="1"/>
</dbReference>
<dbReference type="CDD" id="cd13925">
    <property type="entry name" value="RPF"/>
    <property type="match status" value="1"/>
</dbReference>
<evidence type="ECO:0000256" key="2">
    <source>
        <dbReference type="ARBA" id="ARBA00022801"/>
    </source>
</evidence>
<sequence length="213" mass="22712">MRKLLSFVLALAAAGGSVTVALAATDPRPAASVIEDLSDLSAPQAAPRVAASDIEAEIVRFRAVDQVAERRAQRTDRAERRAAAEKRQAERRAAAERRAERRERREAVERRAERRAAVERRAAAERRAGRRESDTGGGASATLEAIAACESGGNPRAIGGGGAYRGKYQFSRETWAGVGGSGDPARASDAEQDRRAAILYARSGASSWPVCGR</sequence>
<dbReference type="InterPro" id="IPR010618">
    <property type="entry name" value="RPF"/>
</dbReference>
<dbReference type="SUPFAM" id="SSF53955">
    <property type="entry name" value="Lysozyme-like"/>
    <property type="match status" value="1"/>
</dbReference>
<accession>A0A6J4SVG7</accession>
<keyword evidence="2" id="KW-0378">Hydrolase</keyword>
<reference evidence="6" key="1">
    <citation type="submission" date="2020-02" db="EMBL/GenBank/DDBJ databases">
        <authorList>
            <person name="Meier V. D."/>
        </authorList>
    </citation>
    <scope>NUCLEOTIDE SEQUENCE</scope>
    <source>
        <strain evidence="6">AVDCRST_MAG45</strain>
    </source>
</reference>
<comment type="similarity">
    <text evidence="1">Belongs to the transglycosylase family. Rpf subfamily.</text>
</comment>
<evidence type="ECO:0000256" key="4">
    <source>
        <dbReference type="SAM" id="SignalP"/>
    </source>
</evidence>
<dbReference type="GO" id="GO:0016787">
    <property type="term" value="F:hydrolase activity"/>
    <property type="evidence" value="ECO:0007669"/>
    <property type="project" value="UniProtKB-KW"/>
</dbReference>
<organism evidence="6">
    <name type="scientific">uncultured Solirubrobacterales bacterium</name>
    <dbReference type="NCBI Taxonomy" id="768556"/>
    <lineage>
        <taxon>Bacteria</taxon>
        <taxon>Bacillati</taxon>
        <taxon>Actinomycetota</taxon>
        <taxon>Thermoleophilia</taxon>
        <taxon>Solirubrobacterales</taxon>
        <taxon>environmental samples</taxon>
    </lineage>
</organism>
<feature type="compositionally biased region" description="Basic and acidic residues" evidence="3">
    <location>
        <begin position="73"/>
        <end position="134"/>
    </location>
</feature>
<name>A0A6J4SVG7_9ACTN</name>
<dbReference type="InterPro" id="IPR023346">
    <property type="entry name" value="Lysozyme-like_dom_sf"/>
</dbReference>
<gene>
    <name evidence="6" type="ORF">AVDCRST_MAG45-1639</name>
</gene>